<comment type="subcellular location">
    <subcellularLocation>
        <location evidence="1 7">Cell membrane</location>
        <topology evidence="1 7">Multi-pass membrane protein</topology>
    </subcellularLocation>
</comment>
<protein>
    <submittedName>
        <fullName evidence="9">ABC transporter permease subunit</fullName>
    </submittedName>
</protein>
<dbReference type="Pfam" id="PF00528">
    <property type="entry name" value="BPD_transp_1"/>
    <property type="match status" value="1"/>
</dbReference>
<keyword evidence="10" id="KW-1185">Reference proteome</keyword>
<dbReference type="PROSITE" id="PS50928">
    <property type="entry name" value="ABC_TM1"/>
    <property type="match status" value="1"/>
</dbReference>
<evidence type="ECO:0000256" key="2">
    <source>
        <dbReference type="ARBA" id="ARBA00022448"/>
    </source>
</evidence>
<evidence type="ECO:0000313" key="10">
    <source>
        <dbReference type="Proteomes" id="UP000320244"/>
    </source>
</evidence>
<keyword evidence="4 7" id="KW-0812">Transmembrane</keyword>
<dbReference type="EMBL" id="VCQV01000025">
    <property type="protein sequence ID" value="TWP34675.1"/>
    <property type="molecule type" value="Genomic_DNA"/>
</dbReference>
<evidence type="ECO:0000256" key="4">
    <source>
        <dbReference type="ARBA" id="ARBA00022692"/>
    </source>
</evidence>
<proteinExistence type="inferred from homology"/>
<feature type="transmembrane region" description="Helical" evidence="7">
    <location>
        <begin position="105"/>
        <end position="130"/>
    </location>
</feature>
<evidence type="ECO:0000256" key="7">
    <source>
        <dbReference type="RuleBase" id="RU363032"/>
    </source>
</evidence>
<reference evidence="9 10" key="1">
    <citation type="submission" date="2019-05" db="EMBL/GenBank/DDBJ databases">
        <authorList>
            <person name="Lee S.D."/>
        </authorList>
    </citation>
    <scope>NUCLEOTIDE SEQUENCE [LARGE SCALE GENOMIC DNA]</scope>
    <source>
        <strain evidence="9 10">C5-26</strain>
    </source>
</reference>
<dbReference type="InterPro" id="IPR035906">
    <property type="entry name" value="MetI-like_sf"/>
</dbReference>
<feature type="transmembrane region" description="Helical" evidence="7">
    <location>
        <begin position="37"/>
        <end position="54"/>
    </location>
</feature>
<dbReference type="OrthoDB" id="3173654at2"/>
<feature type="transmembrane region" description="Helical" evidence="7">
    <location>
        <begin position="162"/>
        <end position="181"/>
    </location>
</feature>
<evidence type="ECO:0000259" key="8">
    <source>
        <dbReference type="PROSITE" id="PS50928"/>
    </source>
</evidence>
<evidence type="ECO:0000256" key="6">
    <source>
        <dbReference type="ARBA" id="ARBA00023136"/>
    </source>
</evidence>
<dbReference type="Proteomes" id="UP000320244">
    <property type="component" value="Unassembled WGS sequence"/>
</dbReference>
<evidence type="ECO:0000313" key="9">
    <source>
        <dbReference type="EMBL" id="TWP34675.1"/>
    </source>
</evidence>
<organism evidence="9 10">
    <name type="scientific">Leekyejoonella antrihumi</name>
    <dbReference type="NCBI Taxonomy" id="1660198"/>
    <lineage>
        <taxon>Bacteria</taxon>
        <taxon>Bacillati</taxon>
        <taxon>Actinomycetota</taxon>
        <taxon>Actinomycetes</taxon>
        <taxon>Micrococcales</taxon>
        <taxon>Dermacoccaceae</taxon>
        <taxon>Leekyejoonella</taxon>
    </lineage>
</organism>
<evidence type="ECO:0000256" key="5">
    <source>
        <dbReference type="ARBA" id="ARBA00022989"/>
    </source>
</evidence>
<feature type="transmembrane region" description="Helical" evidence="7">
    <location>
        <begin position="137"/>
        <end position="156"/>
    </location>
</feature>
<reference evidence="9 10" key="2">
    <citation type="submission" date="2019-08" db="EMBL/GenBank/DDBJ databases">
        <title>Jejuicoccus antrihumi gen. nov., sp. nov., a new member of the family Dermacoccaceae isolated from a cave.</title>
        <authorList>
            <person name="Schumann P."/>
            <person name="Kim I.S."/>
        </authorList>
    </citation>
    <scope>NUCLEOTIDE SEQUENCE [LARGE SCALE GENOMIC DNA]</scope>
    <source>
        <strain evidence="9 10">C5-26</strain>
    </source>
</reference>
<comment type="caution">
    <text evidence="9">The sequence shown here is derived from an EMBL/GenBank/DDBJ whole genome shotgun (WGS) entry which is preliminary data.</text>
</comment>
<dbReference type="SUPFAM" id="SSF161098">
    <property type="entry name" value="MetI-like"/>
    <property type="match status" value="1"/>
</dbReference>
<keyword evidence="5 7" id="KW-1133">Transmembrane helix</keyword>
<feature type="transmembrane region" description="Helical" evidence="7">
    <location>
        <begin position="202"/>
        <end position="232"/>
    </location>
</feature>
<dbReference type="GO" id="GO:0055085">
    <property type="term" value="P:transmembrane transport"/>
    <property type="evidence" value="ECO:0007669"/>
    <property type="project" value="InterPro"/>
</dbReference>
<dbReference type="GO" id="GO:0005886">
    <property type="term" value="C:plasma membrane"/>
    <property type="evidence" value="ECO:0007669"/>
    <property type="project" value="UniProtKB-SubCell"/>
</dbReference>
<keyword evidence="2 7" id="KW-0813">Transport</keyword>
<keyword evidence="3" id="KW-1003">Cell membrane</keyword>
<dbReference type="AlphaFoldDB" id="A0A563DWU0"/>
<comment type="similarity">
    <text evidence="7">Belongs to the binding-protein-dependent transport system permease family.</text>
</comment>
<feature type="domain" description="ABC transmembrane type-1" evidence="8">
    <location>
        <begin position="96"/>
        <end position="280"/>
    </location>
</feature>
<sequence length="295" mass="32240">MRVEERTRTVSVLTRAAQPGVSASDLPRRSRLIGRRVVLSAIVPILILLVWWLGSLSPTKGLFIASPLATVVRTFQDFLGGNASHLFLGTVAWQDLLPSLWRATVGFWLALVVGVVVGTALGVKPVVAALFQPLVHLGRSLPTPALLGVFFLLFGTGDWPKVLLIAFGVIWPILFNTIDGVQGIGTGRAHVAEVFKLRRRDVLFRILLPGAAPKIFAGARVALSLSLIMMIISELQKSRNGLGYLLVATQRNFDYPGFWSVLLVLALIGIILNIIIVRIERRVLAWHQGATSQHD</sequence>
<dbReference type="InterPro" id="IPR000515">
    <property type="entry name" value="MetI-like"/>
</dbReference>
<evidence type="ECO:0000256" key="3">
    <source>
        <dbReference type="ARBA" id="ARBA00022475"/>
    </source>
</evidence>
<keyword evidence="6 7" id="KW-0472">Membrane</keyword>
<accession>A0A563DWU0</accession>
<dbReference type="PANTHER" id="PTHR30151">
    <property type="entry name" value="ALKANE SULFONATE ABC TRANSPORTER-RELATED, MEMBRANE SUBUNIT"/>
    <property type="match status" value="1"/>
</dbReference>
<gene>
    <name evidence="9" type="ORF">FGL98_16295</name>
</gene>
<dbReference type="PANTHER" id="PTHR30151:SF38">
    <property type="entry name" value="ALIPHATIC SULFONATES TRANSPORT PERMEASE PROTEIN SSUC-RELATED"/>
    <property type="match status" value="1"/>
</dbReference>
<evidence type="ECO:0000256" key="1">
    <source>
        <dbReference type="ARBA" id="ARBA00004651"/>
    </source>
</evidence>
<feature type="transmembrane region" description="Helical" evidence="7">
    <location>
        <begin position="257"/>
        <end position="277"/>
    </location>
</feature>
<dbReference type="Gene3D" id="1.10.3720.10">
    <property type="entry name" value="MetI-like"/>
    <property type="match status" value="1"/>
</dbReference>
<name>A0A563DWU0_9MICO</name>